<feature type="compositionally biased region" description="Basic residues" evidence="3">
    <location>
        <begin position="326"/>
        <end position="339"/>
    </location>
</feature>
<feature type="region of interest" description="Disordered" evidence="3">
    <location>
        <begin position="934"/>
        <end position="965"/>
    </location>
</feature>
<dbReference type="InterPro" id="IPR038106">
    <property type="entry name" value="NFRKB_winged_sf"/>
</dbReference>
<dbReference type="GO" id="GO:0002020">
    <property type="term" value="F:protease binding"/>
    <property type="evidence" value="ECO:0007669"/>
    <property type="project" value="TreeGrafter"/>
</dbReference>
<dbReference type="PANTHER" id="PTHR13052">
    <property type="entry name" value="NFRKB-RELATED"/>
    <property type="match status" value="1"/>
</dbReference>
<accession>A0A6J2X7S0</accession>
<dbReference type="InterPro" id="IPR024867">
    <property type="entry name" value="NFRKB"/>
</dbReference>
<dbReference type="KEGG" id="soy:115875842"/>
<dbReference type="InterPro" id="IPR025220">
    <property type="entry name" value="NFRKB_WH_1"/>
</dbReference>
<dbReference type="FunCoup" id="A0A6J2X7S0">
    <property type="interactions" value="1568"/>
</dbReference>
<feature type="compositionally biased region" description="Polar residues" evidence="3">
    <location>
        <begin position="934"/>
        <end position="959"/>
    </location>
</feature>
<feature type="compositionally biased region" description="Polar residues" evidence="3">
    <location>
        <begin position="310"/>
        <end position="325"/>
    </location>
</feature>
<feature type="domain" description="DEUBAD" evidence="4">
    <location>
        <begin position="35"/>
        <end position="151"/>
    </location>
</feature>
<dbReference type="CDD" id="cd21865">
    <property type="entry name" value="DEUBAD_NFRKB"/>
    <property type="match status" value="1"/>
</dbReference>
<feature type="region of interest" description="Disordered" evidence="3">
    <location>
        <begin position="310"/>
        <end position="367"/>
    </location>
</feature>
<protein>
    <submittedName>
        <fullName evidence="6">Nuclear factor related to kappa-B-binding protein</fullName>
    </submittedName>
</protein>
<evidence type="ECO:0000313" key="6">
    <source>
        <dbReference type="RefSeq" id="XP_030747231.1"/>
    </source>
</evidence>
<comment type="subcellular location">
    <subcellularLocation>
        <location evidence="1">Nucleus</location>
    </subcellularLocation>
</comment>
<dbReference type="PANTHER" id="PTHR13052:SF3">
    <property type="entry name" value="NUCLEAR FACTOR RELATED TO KAPPA-B-BINDING PROTEIN"/>
    <property type="match status" value="1"/>
</dbReference>
<evidence type="ECO:0000256" key="3">
    <source>
        <dbReference type="SAM" id="MobiDB-lite"/>
    </source>
</evidence>
<dbReference type="OrthoDB" id="70874at2759"/>
<dbReference type="Pfam" id="PF14465">
    <property type="entry name" value="WHD_1st_NFRKB"/>
    <property type="match status" value="1"/>
</dbReference>
<dbReference type="InParanoid" id="A0A6J2X7S0"/>
<feature type="compositionally biased region" description="Low complexity" evidence="3">
    <location>
        <begin position="1"/>
        <end position="15"/>
    </location>
</feature>
<feature type="region of interest" description="Disordered" evidence="3">
    <location>
        <begin position="1"/>
        <end position="21"/>
    </location>
</feature>
<reference evidence="6" key="1">
    <citation type="submission" date="2025-08" db="UniProtKB">
        <authorList>
            <consortium name="RefSeq"/>
        </authorList>
    </citation>
    <scope>IDENTIFICATION</scope>
    <source>
        <tissue evidence="6">Gonads</tissue>
    </source>
</reference>
<evidence type="ECO:0000256" key="1">
    <source>
        <dbReference type="ARBA" id="ARBA00004123"/>
    </source>
</evidence>
<sequence>MSSSEDSTSTEYSTDSSDEDGMETALICGTKLQLPQGLCDKQDIFEEFFTVDLWNSFSDDDKEHLQSFLPNFPENDDLEKTKTLQRLFDFKNFRFSSPLIKFYEQLKAGYFRPDIAQMRKAIHKAEKKEGKYRFRSFREQLKNEVLESQEKHLSQIRCLPPGVEIKQEKRKFVMDYVPQRTKKRYFQILGSIKSKTDDTDLSSDENYPEGPPAALSRKQKRHLNSIRNHLNNTKERMFGSTMVAKLNGFSIDLEKYVVSHYNPFYINDESYKTMLYQHKKRKIDNCDPQELNLEGISISDIVNRTQLPFIKNLQNKSPQSETISKNSRKRQRKENHHRKSSEMPKISSHLLNNHSSNSDSDSDSIIDAVTIPPSNKRIKTNKPTKVIAQKTLSPVIKDEIKTEEIDVVDHPVIESPSSSNTLNLNEVAVNSINTTIPSISTSFSKIAQIKMEDLETIDIMNTPIELDSSEIDIMGLSIKPELMQDTHASFFSLVRDIICSTSEHRMNMYTLQERLKAWQENPISPLNDWYSYVDNWINILPSAITFLCGNASEQPDDFVPYMEYKQLLDAYQWIGAGRDSDPLLSSLCSFWLQHRTENKLVSPTEIDIDIADRDSTPPPPRCPTTWIVRKATPEEIREYRDQERRRYDNPHKAFTYRCNGYESVVGPLKGIYNPASANTKARGHTMLNANRPNFVTILSLVRDATARLPNGEGTRSDICELLKSSQYISNTAPDNVLQSVVSGALDRMHTQWDPCVKYDQKRKIWIYLHRHRTEDDFERIHQHYQGVQKIKKTARKSPAKPKAKGEKGSKSNKQKAAVAAASSATAVPVSIPEQNDSTEAQATVEIEDFSEIKQEVVEAIDILETVDQQGVKHYQTSDSIIKVSALHKPKNVRRQSLLQNKVANTLDEKIVVGLPSLVNTTQKTTSLLLSNNPSKQTLQETVQTGSPTSSPMKTQSLIKQSIRKDSVDQESPELVQISGVLKGKGQMVKIMSPSQGKSVIIPTSNPQILKQIQEKPVKTQQQYIHGVALQSKQKSGTKLVEISNTDTIKQIDKNKAGVNIQQVLQTTGNQNVKNMTLLRPHGAVQNISLASVNVHSTNESQQNLQNIVTVAVSKGIQQNESVQIKTPANLTPAQTQQILQTIKQKYLPNTNLLASQQQIIFKQKGGLVQVQKQGAVQKSNIDGLTKSNPPSQGPVVAKVLTNAAGQVISVENLLAHQKAHGSLPPGTTLRVQGTKTGQQNIIHLTSSAKPNTVAQFTVGAQNNIVTLNTQPKLVVASQTATISTTRAHSTRTVTTPRTQQTSKTSMAQQLMNSKIGASESQKIVQSKLVMGQNIKVQPSKCGAKATNIAGNSLRMVNAANLNLTTIDGKPVLLASKTGTIQNIHNQNVILQTHQASGGSSLVLQTPAAKKGVAGSSQGQSSPSINVINPSGNIVFTPPTLKGQLPQQVLLSSQQKTASTPGTVSSQNHIVLGGQSIRLQTSNATGSQRVVLASQGQGGQILAQQILLPAGFQGTAINIKSLQGVKVIPIAQTQGKGGQSRQIFAKVMSPNIIKQAAQTPTVKLQETLTINSSESD</sequence>
<feature type="region of interest" description="Disordered" evidence="3">
    <location>
        <begin position="195"/>
        <end position="221"/>
    </location>
</feature>
<feature type="compositionally biased region" description="Low complexity" evidence="3">
    <location>
        <begin position="346"/>
        <end position="367"/>
    </location>
</feature>
<dbReference type="RefSeq" id="XP_030747231.1">
    <property type="nucleotide sequence ID" value="XM_030891371.1"/>
</dbReference>
<dbReference type="Gene3D" id="1.10.10.2430">
    <property type="entry name" value="NFRKB winged helix-like domain"/>
    <property type="match status" value="1"/>
</dbReference>
<dbReference type="GeneID" id="115875842"/>
<organism evidence="5 6">
    <name type="scientific">Sitophilus oryzae</name>
    <name type="common">Rice weevil</name>
    <name type="synonym">Curculio oryzae</name>
    <dbReference type="NCBI Taxonomy" id="7048"/>
    <lineage>
        <taxon>Eukaryota</taxon>
        <taxon>Metazoa</taxon>
        <taxon>Ecdysozoa</taxon>
        <taxon>Arthropoda</taxon>
        <taxon>Hexapoda</taxon>
        <taxon>Insecta</taxon>
        <taxon>Pterygota</taxon>
        <taxon>Neoptera</taxon>
        <taxon>Endopterygota</taxon>
        <taxon>Coleoptera</taxon>
        <taxon>Polyphaga</taxon>
        <taxon>Cucujiformia</taxon>
        <taxon>Curculionidae</taxon>
        <taxon>Dryophthorinae</taxon>
        <taxon>Sitophilus</taxon>
    </lineage>
</organism>
<name>A0A6J2X7S0_SITOR</name>
<dbReference type="InterPro" id="IPR057748">
    <property type="entry name" value="NFRKB_WH_2"/>
</dbReference>
<keyword evidence="5" id="KW-1185">Reference proteome</keyword>
<feature type="region of interest" description="Disordered" evidence="3">
    <location>
        <begin position="788"/>
        <end position="816"/>
    </location>
</feature>
<feature type="compositionally biased region" description="Basic residues" evidence="3">
    <location>
        <begin position="789"/>
        <end position="802"/>
    </location>
</feature>
<gene>
    <name evidence="6" type="primary">LOC115875842</name>
</gene>
<dbReference type="GO" id="GO:0031011">
    <property type="term" value="C:Ino80 complex"/>
    <property type="evidence" value="ECO:0007669"/>
    <property type="project" value="InterPro"/>
</dbReference>
<keyword evidence="2" id="KW-0539">Nucleus</keyword>
<evidence type="ECO:0000256" key="2">
    <source>
        <dbReference type="ARBA" id="ARBA00023242"/>
    </source>
</evidence>
<dbReference type="PROSITE" id="PS51916">
    <property type="entry name" value="DEUBAD"/>
    <property type="match status" value="1"/>
</dbReference>
<evidence type="ECO:0000259" key="4">
    <source>
        <dbReference type="PROSITE" id="PS51916"/>
    </source>
</evidence>
<dbReference type="Proteomes" id="UP000504635">
    <property type="component" value="Unplaced"/>
</dbReference>
<dbReference type="InterPro" id="IPR044867">
    <property type="entry name" value="DEUBAD_dom"/>
</dbReference>
<evidence type="ECO:0000313" key="5">
    <source>
        <dbReference type="Proteomes" id="UP000504635"/>
    </source>
</evidence>
<proteinExistence type="predicted"/>
<dbReference type="Pfam" id="PF25793">
    <property type="entry name" value="WHD_2nd_NFRKB"/>
    <property type="match status" value="1"/>
</dbReference>